<sequence>MEKSNAGTQRQQIHSCDHQEFKSQKHQILECKNEITIKNRQFLPQFHKNLNENIFQTHAGTRYCQYQLIKVRDYQKKKYMAQGRIFYMLKFAFNQLNKYKKQLSLFIQQKNQAKNKP</sequence>
<accession>A0A8J8NH65</accession>
<name>A0A8J8NH65_HALGN</name>
<reference evidence="1" key="1">
    <citation type="submission" date="2019-06" db="EMBL/GenBank/DDBJ databases">
        <authorList>
            <person name="Zheng W."/>
        </authorList>
    </citation>
    <scope>NUCLEOTIDE SEQUENCE</scope>
    <source>
        <strain evidence="1">QDHG01</strain>
    </source>
</reference>
<dbReference type="AlphaFoldDB" id="A0A8J8NH65"/>
<keyword evidence="2" id="KW-1185">Reference proteome</keyword>
<evidence type="ECO:0000313" key="1">
    <source>
        <dbReference type="EMBL" id="TNV74952.1"/>
    </source>
</evidence>
<dbReference type="EMBL" id="RRYP01016541">
    <property type="protein sequence ID" value="TNV74952.1"/>
    <property type="molecule type" value="Genomic_DNA"/>
</dbReference>
<organism evidence="1 2">
    <name type="scientific">Halteria grandinella</name>
    <dbReference type="NCBI Taxonomy" id="5974"/>
    <lineage>
        <taxon>Eukaryota</taxon>
        <taxon>Sar</taxon>
        <taxon>Alveolata</taxon>
        <taxon>Ciliophora</taxon>
        <taxon>Intramacronucleata</taxon>
        <taxon>Spirotrichea</taxon>
        <taxon>Stichotrichia</taxon>
        <taxon>Sporadotrichida</taxon>
        <taxon>Halteriidae</taxon>
        <taxon>Halteria</taxon>
    </lineage>
</organism>
<gene>
    <name evidence="1" type="ORF">FGO68_gene9581</name>
</gene>
<evidence type="ECO:0000313" key="2">
    <source>
        <dbReference type="Proteomes" id="UP000785679"/>
    </source>
</evidence>
<protein>
    <submittedName>
        <fullName evidence="1">Uncharacterized protein</fullName>
    </submittedName>
</protein>
<proteinExistence type="predicted"/>
<comment type="caution">
    <text evidence="1">The sequence shown here is derived from an EMBL/GenBank/DDBJ whole genome shotgun (WGS) entry which is preliminary data.</text>
</comment>
<dbReference type="Proteomes" id="UP000785679">
    <property type="component" value="Unassembled WGS sequence"/>
</dbReference>